<feature type="transmembrane region" description="Helical" evidence="1">
    <location>
        <begin position="75"/>
        <end position="93"/>
    </location>
</feature>
<proteinExistence type="predicted"/>
<dbReference type="Proteomes" id="UP000642910">
    <property type="component" value="Unassembled WGS sequence"/>
</dbReference>
<protein>
    <recommendedName>
        <fullName evidence="4">Transmembrane protein</fullName>
    </recommendedName>
</protein>
<sequence>MRNALMLLWLVPAALWLWLWPPLSIVPRWLVRAAIAGCLVAWFVRWLIPAWLPPAVWSALSAYELLRLSRTGWRWVRVSAGLAIAGIAAMVAWPRMAPFAAWAGVPPEVWAAGGVGLAMSVVSPSAQTRALVSVGFVVIEWTLRGDGWEMAAVFVFAAAFELTRALAGALSRRGASGEEAGD</sequence>
<keyword evidence="1" id="KW-0472">Membrane</keyword>
<keyword evidence="3" id="KW-1185">Reference proteome</keyword>
<keyword evidence="1" id="KW-1133">Transmembrane helix</keyword>
<comment type="caution">
    <text evidence="2">The sequence shown here is derived from an EMBL/GenBank/DDBJ whole genome shotgun (WGS) entry which is preliminary data.</text>
</comment>
<dbReference type="RefSeq" id="WP_067851424.1">
    <property type="nucleotide sequence ID" value="NZ_JADPKZ010000015.1"/>
</dbReference>
<gene>
    <name evidence="2" type="ORF">IW967_00625</name>
</gene>
<evidence type="ECO:0000256" key="1">
    <source>
        <dbReference type="SAM" id="Phobius"/>
    </source>
</evidence>
<evidence type="ECO:0008006" key="4">
    <source>
        <dbReference type="Google" id="ProtNLM"/>
    </source>
</evidence>
<evidence type="ECO:0000313" key="2">
    <source>
        <dbReference type="EMBL" id="MBF8376394.1"/>
    </source>
</evidence>
<name>A0ABS0EZB7_9BACL</name>
<keyword evidence="1" id="KW-0812">Transmembrane</keyword>
<organism evidence="2 3">
    <name type="scientific">Alicyclobacillus mali</name>
    <name type="common">ex Roth et al. 2021</name>
    <dbReference type="NCBI Taxonomy" id="1123961"/>
    <lineage>
        <taxon>Bacteria</taxon>
        <taxon>Bacillati</taxon>
        <taxon>Bacillota</taxon>
        <taxon>Bacilli</taxon>
        <taxon>Bacillales</taxon>
        <taxon>Alicyclobacillaceae</taxon>
        <taxon>Alicyclobacillus</taxon>
    </lineage>
</organism>
<accession>A0ABS0EZB7</accession>
<dbReference type="EMBL" id="JADPKZ010000015">
    <property type="protein sequence ID" value="MBF8376394.1"/>
    <property type="molecule type" value="Genomic_DNA"/>
</dbReference>
<evidence type="ECO:0000313" key="3">
    <source>
        <dbReference type="Proteomes" id="UP000642910"/>
    </source>
</evidence>
<feature type="transmembrane region" description="Helical" evidence="1">
    <location>
        <begin position="43"/>
        <end position="63"/>
    </location>
</feature>
<reference evidence="2 3" key="1">
    <citation type="submission" date="2020-11" db="EMBL/GenBank/DDBJ databases">
        <title>Genomic insight of Alicyclobacillus mali FL 18 reveals a new arsenic-resistant strain, with potential in environmental biotechnology.</title>
        <authorList>
            <person name="Fiorentino G."/>
            <person name="Gallo G."/>
            <person name="Aulitto M."/>
        </authorList>
    </citation>
    <scope>NUCLEOTIDE SEQUENCE [LARGE SCALE GENOMIC DNA]</scope>
    <source>
        <strain evidence="2 3">FL 18</strain>
    </source>
</reference>